<gene>
    <name evidence="2" type="ORF">D2962_08395</name>
</gene>
<dbReference type="EMBL" id="CP033169">
    <property type="protein sequence ID" value="AYO30642.1"/>
    <property type="molecule type" value="Genomic_DNA"/>
</dbReference>
<dbReference type="AlphaFoldDB" id="A0A3G2R5F9"/>
<evidence type="ECO:0000313" key="3">
    <source>
        <dbReference type="Proteomes" id="UP000280960"/>
    </source>
</evidence>
<dbReference type="Proteomes" id="UP000280960">
    <property type="component" value="Chromosome"/>
</dbReference>
<keyword evidence="3" id="KW-1185">Reference proteome</keyword>
<dbReference type="Pfam" id="PF06114">
    <property type="entry name" value="Peptidase_M78"/>
    <property type="match status" value="1"/>
</dbReference>
<proteinExistence type="predicted"/>
<organism evidence="2 3">
    <name type="scientific">Biomaibacter acetigenes</name>
    <dbReference type="NCBI Taxonomy" id="2316383"/>
    <lineage>
        <taxon>Bacteria</taxon>
        <taxon>Bacillati</taxon>
        <taxon>Bacillota</taxon>
        <taxon>Clostridia</taxon>
        <taxon>Thermosediminibacterales</taxon>
        <taxon>Tepidanaerobacteraceae</taxon>
        <taxon>Biomaibacter</taxon>
    </lineage>
</organism>
<accession>A0A3G2R5F9</accession>
<sequence length="134" mass="15582">MVYQQIKDIIREFGTRDPKVIAEEMGINILYLPYTQLYGMAACFGDHKLIGVKSELDEPIKKLVIAHELGHFVLHPEGNFYFVMDKTMFYNKFEYQANMFAISLCIGEEMAKYDFVKEIAAGKVDNIVNIFQYY</sequence>
<dbReference type="KEGG" id="bacg:D2962_08395"/>
<dbReference type="Gene3D" id="1.10.10.2910">
    <property type="match status" value="1"/>
</dbReference>
<feature type="domain" description="IrrE N-terminal-like" evidence="1">
    <location>
        <begin position="22"/>
        <end position="112"/>
    </location>
</feature>
<name>A0A3G2R5F9_9FIRM</name>
<dbReference type="InterPro" id="IPR010359">
    <property type="entry name" value="IrrE_HExxH"/>
</dbReference>
<dbReference type="RefSeq" id="WP_122014732.1">
    <property type="nucleotide sequence ID" value="NZ_CP033169.1"/>
</dbReference>
<evidence type="ECO:0000259" key="1">
    <source>
        <dbReference type="Pfam" id="PF06114"/>
    </source>
</evidence>
<evidence type="ECO:0000313" key="2">
    <source>
        <dbReference type="EMBL" id="AYO30642.1"/>
    </source>
</evidence>
<protein>
    <submittedName>
        <fullName evidence="2">ImmA/IrrE family metallo-endopeptidase</fullName>
    </submittedName>
</protein>
<reference evidence="2 3" key="1">
    <citation type="submission" date="2018-10" db="EMBL/GenBank/DDBJ databases">
        <authorList>
            <person name="Zhang X."/>
        </authorList>
    </citation>
    <scope>NUCLEOTIDE SEQUENCE [LARGE SCALE GENOMIC DNA]</scope>
    <source>
        <strain evidence="2 3">SK-G1</strain>
    </source>
</reference>